<evidence type="ECO:0000256" key="2">
    <source>
        <dbReference type="SAM" id="Phobius"/>
    </source>
</evidence>
<organism evidence="3 4">
    <name type="scientific">Promicromonospora alba</name>
    <dbReference type="NCBI Taxonomy" id="1616110"/>
    <lineage>
        <taxon>Bacteria</taxon>
        <taxon>Bacillati</taxon>
        <taxon>Actinomycetota</taxon>
        <taxon>Actinomycetes</taxon>
        <taxon>Micrococcales</taxon>
        <taxon>Promicromonosporaceae</taxon>
        <taxon>Promicromonospora</taxon>
    </lineage>
</organism>
<proteinExistence type="predicted"/>
<dbReference type="EMBL" id="JBHSFI010000008">
    <property type="protein sequence ID" value="MFC4631550.1"/>
    <property type="molecule type" value="Genomic_DNA"/>
</dbReference>
<sequence>MPEHKRRLSGAKSTGVVIALGLTGLIGALGAMPAIAADTEGPIQTAEVTPEATPEVTPEATPEATPETTPEATPEATPEPTPEPSAPDDGLIEVVPAMPAITWPRCEGDKYIPPTLSAPPNSEGIEYLFEGYWYTNPFLVPIDLEVSASLKEGYTWAAEMPDGWLLFAEYPDSAEYEVKFEDVPCAPHNDPVVPELPVVTQAECVDGELTEPTVTLPEAGDGITYRLADHVSDPESTHDVVATLSWSYFWAKEEKFPEGWTWSDVDVAWYDVKLDEVTCEPGAGQPRPSGAEPEQLAATGPSDAAVLGGAALLTVAAGVSLIIARRRVTGR</sequence>
<feature type="region of interest" description="Disordered" evidence="1">
    <location>
        <begin position="46"/>
        <end position="89"/>
    </location>
</feature>
<dbReference type="Proteomes" id="UP001596011">
    <property type="component" value="Unassembled WGS sequence"/>
</dbReference>
<feature type="compositionally biased region" description="Low complexity" evidence="1">
    <location>
        <begin position="46"/>
        <end position="76"/>
    </location>
</feature>
<feature type="region of interest" description="Disordered" evidence="1">
    <location>
        <begin position="281"/>
        <end position="300"/>
    </location>
</feature>
<protein>
    <recommendedName>
        <fullName evidence="5">LPXTG-motif cell wall-anchored protein</fullName>
    </recommendedName>
</protein>
<name>A0ABV9HRJ8_9MICO</name>
<dbReference type="RefSeq" id="WP_377140973.1">
    <property type="nucleotide sequence ID" value="NZ_JBHSFI010000008.1"/>
</dbReference>
<evidence type="ECO:0000313" key="4">
    <source>
        <dbReference type="Proteomes" id="UP001596011"/>
    </source>
</evidence>
<evidence type="ECO:0000256" key="1">
    <source>
        <dbReference type="SAM" id="MobiDB-lite"/>
    </source>
</evidence>
<reference evidence="4" key="1">
    <citation type="journal article" date="2019" name="Int. J. Syst. Evol. Microbiol.">
        <title>The Global Catalogue of Microorganisms (GCM) 10K type strain sequencing project: providing services to taxonomists for standard genome sequencing and annotation.</title>
        <authorList>
            <consortium name="The Broad Institute Genomics Platform"/>
            <consortium name="The Broad Institute Genome Sequencing Center for Infectious Disease"/>
            <person name="Wu L."/>
            <person name="Ma J."/>
        </authorList>
    </citation>
    <scope>NUCLEOTIDE SEQUENCE [LARGE SCALE GENOMIC DNA]</scope>
    <source>
        <strain evidence="4">CCUG 42722</strain>
    </source>
</reference>
<evidence type="ECO:0000313" key="3">
    <source>
        <dbReference type="EMBL" id="MFC4631550.1"/>
    </source>
</evidence>
<evidence type="ECO:0008006" key="5">
    <source>
        <dbReference type="Google" id="ProtNLM"/>
    </source>
</evidence>
<gene>
    <name evidence="3" type="ORF">ACFO6V_25125</name>
</gene>
<accession>A0ABV9HRJ8</accession>
<comment type="caution">
    <text evidence="3">The sequence shown here is derived from an EMBL/GenBank/DDBJ whole genome shotgun (WGS) entry which is preliminary data.</text>
</comment>
<feature type="transmembrane region" description="Helical" evidence="2">
    <location>
        <begin position="304"/>
        <end position="324"/>
    </location>
</feature>
<keyword evidence="2" id="KW-0472">Membrane</keyword>
<keyword evidence="4" id="KW-1185">Reference proteome</keyword>
<keyword evidence="2" id="KW-1133">Transmembrane helix</keyword>
<keyword evidence="2" id="KW-0812">Transmembrane</keyword>